<protein>
    <submittedName>
        <fullName evidence="7">Lipopolysaccharide transport periplasmic protein LptA</fullName>
    </submittedName>
</protein>
<keyword evidence="5" id="KW-0472">Membrane</keyword>
<dbReference type="InterPro" id="IPR052037">
    <property type="entry name" value="LPS_export_LptA"/>
</dbReference>
<evidence type="ECO:0000259" key="6">
    <source>
        <dbReference type="Pfam" id="PF03968"/>
    </source>
</evidence>
<dbReference type="RefSeq" id="WP_186942207.1">
    <property type="nucleotide sequence ID" value="NZ_JACOGA010000009.1"/>
</dbReference>
<accession>A0ABR6YCE5</accession>
<dbReference type="PANTHER" id="PTHR36504:SF1">
    <property type="entry name" value="LIPOPOLYSACCHARIDE EXPORT SYSTEM PROTEIN LPTA"/>
    <property type="match status" value="1"/>
</dbReference>
<evidence type="ECO:0000256" key="3">
    <source>
        <dbReference type="ARBA" id="ARBA00022764"/>
    </source>
</evidence>
<evidence type="ECO:0000256" key="1">
    <source>
        <dbReference type="ARBA" id="ARBA00022448"/>
    </source>
</evidence>
<comment type="caution">
    <text evidence="7">The sequence shown here is derived from an EMBL/GenBank/DDBJ whole genome shotgun (WGS) entry which is preliminary data.</text>
</comment>
<feature type="region of interest" description="Disordered" evidence="4">
    <location>
        <begin position="178"/>
        <end position="204"/>
    </location>
</feature>
<sequence>MNYFDHKQTLGESKITSTSTSTFTFAARAICAGICLLSLNVYAEKADSQKKTKVDAEYSSYDGKTDTKVLKGNVEVTRGTLQIKAEAAIDKETPDGGGSVTLTGGSGRQVFFRQKRDGGADLWIEGYADRVEYDKKTEVVKFLANAKVRYLNQQKVTQEQAAEFFSYDSINDVFEATNSSTGKRIPGGGRVTITSEPKEKKQDK</sequence>
<keyword evidence="3" id="KW-0574">Periplasm</keyword>
<dbReference type="Gene3D" id="2.60.450.10">
    <property type="entry name" value="Lipopolysaccharide (LPS) transport protein A like domain"/>
    <property type="match status" value="1"/>
</dbReference>
<organism evidence="7 8">
    <name type="scientific">Undibacterium flavidum</name>
    <dbReference type="NCBI Taxonomy" id="2762297"/>
    <lineage>
        <taxon>Bacteria</taxon>
        <taxon>Pseudomonadati</taxon>
        <taxon>Pseudomonadota</taxon>
        <taxon>Betaproteobacteria</taxon>
        <taxon>Burkholderiales</taxon>
        <taxon>Oxalobacteraceae</taxon>
        <taxon>Undibacterium</taxon>
    </lineage>
</organism>
<keyword evidence="8" id="KW-1185">Reference proteome</keyword>
<evidence type="ECO:0000256" key="2">
    <source>
        <dbReference type="ARBA" id="ARBA00022729"/>
    </source>
</evidence>
<keyword evidence="1" id="KW-0813">Transport</keyword>
<evidence type="ECO:0000256" key="5">
    <source>
        <dbReference type="SAM" id="Phobius"/>
    </source>
</evidence>
<dbReference type="EMBL" id="JACOGA010000009">
    <property type="protein sequence ID" value="MBC3874213.1"/>
    <property type="molecule type" value="Genomic_DNA"/>
</dbReference>
<feature type="domain" description="Organic solvent tolerance-like N-terminal" evidence="6">
    <location>
        <begin position="53"/>
        <end position="154"/>
    </location>
</feature>
<evidence type="ECO:0000313" key="8">
    <source>
        <dbReference type="Proteomes" id="UP000624279"/>
    </source>
</evidence>
<dbReference type="Proteomes" id="UP000624279">
    <property type="component" value="Unassembled WGS sequence"/>
</dbReference>
<keyword evidence="2" id="KW-0732">Signal</keyword>
<dbReference type="NCBIfam" id="TIGR03002">
    <property type="entry name" value="outer_YhbN_LptA"/>
    <property type="match status" value="1"/>
</dbReference>
<dbReference type="PANTHER" id="PTHR36504">
    <property type="entry name" value="LIPOPOLYSACCHARIDE EXPORT SYSTEM PROTEIN LPTA"/>
    <property type="match status" value="1"/>
</dbReference>
<gene>
    <name evidence="7" type="primary">lptA</name>
    <name evidence="7" type="ORF">H8K55_11465</name>
</gene>
<evidence type="ECO:0000256" key="4">
    <source>
        <dbReference type="SAM" id="MobiDB-lite"/>
    </source>
</evidence>
<dbReference type="InterPro" id="IPR005653">
    <property type="entry name" value="OstA-like_N"/>
</dbReference>
<dbReference type="InterPro" id="IPR014340">
    <property type="entry name" value="LptA"/>
</dbReference>
<reference evidence="7 8" key="1">
    <citation type="submission" date="2020-08" db="EMBL/GenBank/DDBJ databases">
        <title>Novel species isolated from subtropical streams in China.</title>
        <authorList>
            <person name="Lu H."/>
        </authorList>
    </citation>
    <scope>NUCLEOTIDE SEQUENCE [LARGE SCALE GENOMIC DNA]</scope>
    <source>
        <strain evidence="7 8">LX15W</strain>
    </source>
</reference>
<keyword evidence="5" id="KW-0812">Transmembrane</keyword>
<keyword evidence="5" id="KW-1133">Transmembrane helix</keyword>
<name>A0ABR6YCE5_9BURK</name>
<proteinExistence type="predicted"/>
<feature type="transmembrane region" description="Helical" evidence="5">
    <location>
        <begin position="25"/>
        <end position="43"/>
    </location>
</feature>
<dbReference type="Pfam" id="PF03968">
    <property type="entry name" value="LptD_N"/>
    <property type="match status" value="1"/>
</dbReference>
<evidence type="ECO:0000313" key="7">
    <source>
        <dbReference type="EMBL" id="MBC3874213.1"/>
    </source>
</evidence>